<feature type="transmembrane region" description="Helical" evidence="5">
    <location>
        <begin position="102"/>
        <end position="123"/>
    </location>
</feature>
<evidence type="ECO:0000256" key="2">
    <source>
        <dbReference type="ARBA" id="ARBA00022692"/>
    </source>
</evidence>
<reference evidence="8" key="1">
    <citation type="submission" date="2010-08" db="EMBL/GenBank/DDBJ databases">
        <authorList>
            <consortium name="Caenorhabditis japonica Sequencing Consortium"/>
            <person name="Wilson R.K."/>
        </authorList>
    </citation>
    <scope>NUCLEOTIDE SEQUENCE [LARGE SCALE GENOMIC DNA]</scope>
    <source>
        <strain evidence="8">DF5081</strain>
    </source>
</reference>
<dbReference type="Gene3D" id="1.20.1250.20">
    <property type="entry name" value="MFS general substrate transporter like domains"/>
    <property type="match status" value="1"/>
</dbReference>
<dbReference type="PANTHER" id="PTHR23503">
    <property type="entry name" value="SOLUTE CARRIER FAMILY 2"/>
    <property type="match status" value="1"/>
</dbReference>
<evidence type="ECO:0000313" key="7">
    <source>
        <dbReference type="EnsemblMetazoa" id="CJA02345a.1"/>
    </source>
</evidence>
<feature type="transmembrane region" description="Helical" evidence="5">
    <location>
        <begin position="387"/>
        <end position="406"/>
    </location>
</feature>
<dbReference type="GO" id="GO:0016020">
    <property type="term" value="C:membrane"/>
    <property type="evidence" value="ECO:0007669"/>
    <property type="project" value="UniProtKB-SubCell"/>
</dbReference>
<dbReference type="EnsemblMetazoa" id="CJA02345a.1">
    <property type="protein sequence ID" value="CJA02345a.1"/>
    <property type="gene ID" value="WBGene00121547"/>
</dbReference>
<organism evidence="7 8">
    <name type="scientific">Caenorhabditis japonica</name>
    <dbReference type="NCBI Taxonomy" id="281687"/>
    <lineage>
        <taxon>Eukaryota</taxon>
        <taxon>Metazoa</taxon>
        <taxon>Ecdysozoa</taxon>
        <taxon>Nematoda</taxon>
        <taxon>Chromadorea</taxon>
        <taxon>Rhabditida</taxon>
        <taxon>Rhabditina</taxon>
        <taxon>Rhabditomorpha</taxon>
        <taxon>Rhabditoidea</taxon>
        <taxon>Rhabditidae</taxon>
        <taxon>Peloderinae</taxon>
        <taxon>Caenorhabditis</taxon>
    </lineage>
</organism>
<proteinExistence type="predicted"/>
<evidence type="ECO:0000259" key="6">
    <source>
        <dbReference type="PROSITE" id="PS50850"/>
    </source>
</evidence>
<name>A0A8R1HI63_CAEJA</name>
<sequence length="506" mass="56470">MDIINQIQITTFATLADTINVMNNHTLITHFGVEPTTASISILNSCITSSSTVGVFISLFFVMPYAETKGRKFAVIYLRFVLTLTTSICHLTAAVFQASELFIIGQIFSGLQLPLRLFVTLLFITECAPDRYRGFASTALVFSDVIGQTIMFSVGSPNVLGKTNTWFIFPLFVMISSCFNFCITARLPESPKWLVRQNRMEEAARATEFYHGHDCSIEEKLSSFIKEKNLTIEDRISLRQVLENDTLREALKVLFSVSLFLIFDSASVQGTYTVLLHQRAGFTVQEAMNINLILTVAFFPTKFIGTYIIDALGRRPVMAIGGIIIYAKTWLMLATQTIIYFFGSSALTRIMFISVQCLAEAIPATGVTSLGILFITELFPPSARTSVAQAMMLGSIGLAFPISSSFPIVYSFFTPGFFMPPIITQFLLGTYLFRYMPETRARAVCDIIEAMDQEVASRTASVLEEKIPLIRDRASTFATKRNSILNTSRTRALTFDHNLIQGKYNC</sequence>
<dbReference type="Pfam" id="PF00083">
    <property type="entry name" value="Sugar_tr"/>
    <property type="match status" value="1"/>
</dbReference>
<dbReference type="InterPro" id="IPR036259">
    <property type="entry name" value="MFS_trans_sf"/>
</dbReference>
<feature type="transmembrane region" description="Helical" evidence="5">
    <location>
        <begin position="42"/>
        <end position="62"/>
    </location>
</feature>
<keyword evidence="3 5" id="KW-1133">Transmembrane helix</keyword>
<feature type="transmembrane region" description="Helical" evidence="5">
    <location>
        <begin position="317"/>
        <end position="343"/>
    </location>
</feature>
<reference evidence="7" key="2">
    <citation type="submission" date="2022-06" db="UniProtKB">
        <authorList>
            <consortium name="EnsemblMetazoa"/>
        </authorList>
    </citation>
    <scope>IDENTIFICATION</scope>
    <source>
        <strain evidence="7">DF5081</strain>
    </source>
</reference>
<feature type="transmembrane region" description="Helical" evidence="5">
    <location>
        <begin position="349"/>
        <end position="375"/>
    </location>
</feature>
<dbReference type="Proteomes" id="UP000005237">
    <property type="component" value="Unassembled WGS sequence"/>
</dbReference>
<dbReference type="AlphaFoldDB" id="A0A8R1HI63"/>
<dbReference type="InterPro" id="IPR045263">
    <property type="entry name" value="GLUT"/>
</dbReference>
<evidence type="ECO:0000256" key="3">
    <source>
        <dbReference type="ARBA" id="ARBA00022989"/>
    </source>
</evidence>
<dbReference type="PROSITE" id="PS50850">
    <property type="entry name" value="MFS"/>
    <property type="match status" value="1"/>
</dbReference>
<dbReference type="InterPro" id="IPR020846">
    <property type="entry name" value="MFS_dom"/>
</dbReference>
<feature type="transmembrane region" description="Helical" evidence="5">
    <location>
        <begin position="253"/>
        <end position="275"/>
    </location>
</feature>
<dbReference type="PANTHER" id="PTHR23503:SF34">
    <property type="entry name" value="MAJOR FACILITATOR SUPERFAMILY (MFS) PROFILE DOMAIN-CONTAINING PROTEIN"/>
    <property type="match status" value="1"/>
</dbReference>
<evidence type="ECO:0000313" key="8">
    <source>
        <dbReference type="Proteomes" id="UP000005237"/>
    </source>
</evidence>
<evidence type="ECO:0000256" key="4">
    <source>
        <dbReference type="ARBA" id="ARBA00023136"/>
    </source>
</evidence>
<dbReference type="SUPFAM" id="SSF103473">
    <property type="entry name" value="MFS general substrate transporter"/>
    <property type="match status" value="1"/>
</dbReference>
<keyword evidence="2 5" id="KW-0812">Transmembrane</keyword>
<feature type="transmembrane region" description="Helical" evidence="5">
    <location>
        <begin position="166"/>
        <end position="187"/>
    </location>
</feature>
<feature type="transmembrane region" description="Helical" evidence="5">
    <location>
        <begin position="412"/>
        <end position="433"/>
    </location>
</feature>
<dbReference type="GO" id="GO:0015149">
    <property type="term" value="F:hexose transmembrane transporter activity"/>
    <property type="evidence" value="ECO:0007669"/>
    <property type="project" value="TreeGrafter"/>
</dbReference>
<accession>A0A8R1HI63</accession>
<keyword evidence="4 5" id="KW-0472">Membrane</keyword>
<feature type="transmembrane region" description="Helical" evidence="5">
    <location>
        <begin position="135"/>
        <end position="154"/>
    </location>
</feature>
<feature type="transmembrane region" description="Helical" evidence="5">
    <location>
        <begin position="287"/>
        <end position="305"/>
    </location>
</feature>
<feature type="domain" description="Major facilitator superfamily (MFS) profile" evidence="6">
    <location>
        <begin position="1"/>
        <end position="440"/>
    </location>
</feature>
<keyword evidence="8" id="KW-1185">Reference proteome</keyword>
<protein>
    <submittedName>
        <fullName evidence="7">MFS domain-containing protein</fullName>
    </submittedName>
</protein>
<evidence type="ECO:0000256" key="5">
    <source>
        <dbReference type="SAM" id="Phobius"/>
    </source>
</evidence>
<evidence type="ECO:0000256" key="1">
    <source>
        <dbReference type="ARBA" id="ARBA00004141"/>
    </source>
</evidence>
<comment type="subcellular location">
    <subcellularLocation>
        <location evidence="1">Membrane</location>
        <topology evidence="1">Multi-pass membrane protein</topology>
    </subcellularLocation>
</comment>
<dbReference type="InterPro" id="IPR005828">
    <property type="entry name" value="MFS_sugar_transport-like"/>
</dbReference>
<feature type="transmembrane region" description="Helical" evidence="5">
    <location>
        <begin position="74"/>
        <end position="96"/>
    </location>
</feature>